<dbReference type="InterPro" id="IPR000819">
    <property type="entry name" value="Peptidase_M17_C"/>
</dbReference>
<reference evidence="10 11" key="1">
    <citation type="journal article" date="2014" name="Nat. Commun.">
        <title>Physiological and genomic features of highly alkaliphilic hydrogen-utilizing Betaproteobacteria from a continental serpentinizing site.</title>
        <authorList>
            <person name="Suzuki S."/>
            <person name="Kuenen J.G."/>
            <person name="Schipper K."/>
            <person name="van der Velde S."/>
            <person name="Ishii S."/>
            <person name="Wu A."/>
            <person name="Sorokin D.Y."/>
            <person name="Tenney A."/>
            <person name="Meng X.Y."/>
            <person name="Morrill P.L."/>
            <person name="Kamagata Y."/>
            <person name="Muyzer G."/>
            <person name="Nealson K.H."/>
        </authorList>
    </citation>
    <scope>NUCLEOTIDE SEQUENCE [LARGE SCALE GENOMIC DNA]</scope>
    <source>
        <strain evidence="10 11">B1</strain>
    </source>
</reference>
<dbReference type="EC" id="3.4.11.10" evidence="8"/>
<dbReference type="EC" id="3.4.11.1" evidence="8"/>
<feature type="binding site" evidence="8">
    <location>
        <position position="276"/>
    </location>
    <ligand>
        <name>Mn(2+)</name>
        <dbReference type="ChEBI" id="CHEBI:29035"/>
        <label>1</label>
    </ligand>
</feature>
<dbReference type="InterPro" id="IPR008283">
    <property type="entry name" value="Peptidase_M17_N"/>
</dbReference>
<dbReference type="PROSITE" id="PS00631">
    <property type="entry name" value="CYTOSOL_AP"/>
    <property type="match status" value="1"/>
</dbReference>
<dbReference type="AlphaFoldDB" id="A0A060NUE7"/>
<sequence length="522" mass="54039">MDFELQSLHLSQAATLEADALVLLWPDAADPAKTGNAANAAANGTARPVASDDSLTNWARAAVAQADIEPALGSVLLAHRLPGVQARKVALVRSGDGSPAATRKAVLAALAALKLAGAKRLLLWAGEVGAGALAALVQASAEASYSYTTTKSASKAQPRSLQTVLVGVSDASALRSAFAQARATVKAVEWAKEWANRPPNHATPKLLAEAAQQLAQGKRLQVEVLGPKEVAKLGMGAYLAVAQGAEEPLRFIVLRYQGAPKASAPVVLVGKGITFDTGGISLKPGPEMDEMKFDMAGAAAVLGSFVALAELQPALNVVGLVPCCENMPDGRAVKPGDVVSSLSGQTIEILNTDAEGRLILCDALSYAARFKPRALIDVATLTGACVIALGNLRAGLYSNRDELAQALQDAGAAALDPCWRMPLDEEYAEGLKSNFADMANIAGRPAGSVTAAKFLQKFVDPEQAWAHLDIAGVAWKGGSAKGATGRPVALLVQYLLDEAARMVNDQPAMAPKAATGAKGRKR</sequence>
<keyword evidence="6 8" id="KW-0378">Hydrolase</keyword>
<dbReference type="Gene3D" id="3.40.630.10">
    <property type="entry name" value="Zn peptidases"/>
    <property type="match status" value="1"/>
</dbReference>
<dbReference type="OrthoDB" id="9809354at2"/>
<evidence type="ECO:0000256" key="5">
    <source>
        <dbReference type="ARBA" id="ARBA00022670"/>
    </source>
</evidence>
<dbReference type="PRINTS" id="PR00481">
    <property type="entry name" value="LAMNOPPTDASE"/>
</dbReference>
<keyword evidence="8" id="KW-0479">Metal-binding</keyword>
<dbReference type="Pfam" id="PF02789">
    <property type="entry name" value="Peptidase_M17_N"/>
    <property type="match status" value="1"/>
</dbReference>
<evidence type="ECO:0000313" key="10">
    <source>
        <dbReference type="EMBL" id="BAO82529.1"/>
    </source>
</evidence>
<keyword evidence="8" id="KW-0963">Cytoplasm</keyword>
<protein>
    <recommendedName>
        <fullName evidence="8">Probable cytosol aminopeptidase</fullName>
        <ecNumber evidence="8">3.4.11.1</ecNumber>
    </recommendedName>
    <alternativeName>
        <fullName evidence="8">Leucine aminopeptidase</fullName>
        <shortName evidence="8">LAP</shortName>
        <ecNumber evidence="8">3.4.11.10</ecNumber>
    </alternativeName>
    <alternativeName>
        <fullName evidence="8">Leucyl aminopeptidase</fullName>
    </alternativeName>
</protein>
<keyword evidence="7 8" id="KW-0464">Manganese</keyword>
<dbReference type="CDD" id="cd00433">
    <property type="entry name" value="Peptidase_M17"/>
    <property type="match status" value="1"/>
</dbReference>
<dbReference type="EMBL" id="AP014569">
    <property type="protein sequence ID" value="BAO82529.1"/>
    <property type="molecule type" value="Genomic_DNA"/>
</dbReference>
<dbReference type="Gene3D" id="3.40.220.10">
    <property type="entry name" value="Leucine Aminopeptidase, subunit E, domain 1"/>
    <property type="match status" value="1"/>
</dbReference>
<dbReference type="GO" id="GO:0005737">
    <property type="term" value="C:cytoplasm"/>
    <property type="evidence" value="ECO:0007669"/>
    <property type="project" value="UniProtKB-SubCell"/>
</dbReference>
<evidence type="ECO:0000256" key="8">
    <source>
        <dbReference type="HAMAP-Rule" id="MF_00181"/>
    </source>
</evidence>
<comment type="catalytic activity">
    <reaction evidence="1 8">
        <text>Release of an N-terminal amino acid, Xaa-|-Yaa-, in which Xaa is preferably Leu, but may be other amino acids including Pro although not Arg or Lys, and Yaa may be Pro. Amino acid amides and methyl esters are also readily hydrolyzed, but rates on arylamides are exceedingly low.</text>
        <dbReference type="EC" id="3.4.11.1"/>
    </reaction>
</comment>
<keyword evidence="11" id="KW-1185">Reference proteome</keyword>
<dbReference type="GO" id="GO:0006508">
    <property type="term" value="P:proteolysis"/>
    <property type="evidence" value="ECO:0007669"/>
    <property type="project" value="UniProtKB-KW"/>
</dbReference>
<evidence type="ECO:0000256" key="3">
    <source>
        <dbReference type="ARBA" id="ARBA00009528"/>
    </source>
</evidence>
<dbReference type="GO" id="GO:0030145">
    <property type="term" value="F:manganese ion binding"/>
    <property type="evidence" value="ECO:0007669"/>
    <property type="project" value="UniProtKB-UniRule"/>
</dbReference>
<keyword evidence="4 8" id="KW-0031">Aminopeptidase</keyword>
<evidence type="ECO:0000256" key="6">
    <source>
        <dbReference type="ARBA" id="ARBA00022801"/>
    </source>
</evidence>
<comment type="cofactor">
    <cofactor evidence="8">
        <name>Mn(2+)</name>
        <dbReference type="ChEBI" id="CHEBI:29035"/>
    </cofactor>
    <text evidence="8">Binds 2 manganese ions per subunit.</text>
</comment>
<gene>
    <name evidence="8" type="primary">pepA</name>
    <name evidence="10" type="ORF">SMCB_0301</name>
</gene>
<comment type="subcellular location">
    <subcellularLocation>
        <location evidence="8">Cytoplasm</location>
    </subcellularLocation>
</comment>
<proteinExistence type="inferred from homology"/>
<dbReference type="SUPFAM" id="SSF52949">
    <property type="entry name" value="Macro domain-like"/>
    <property type="match status" value="1"/>
</dbReference>
<feature type="binding site" evidence="8">
    <location>
        <position position="353"/>
    </location>
    <ligand>
        <name>Mn(2+)</name>
        <dbReference type="ChEBI" id="CHEBI:29035"/>
        <label>1</label>
    </ligand>
</feature>
<dbReference type="SUPFAM" id="SSF53187">
    <property type="entry name" value="Zn-dependent exopeptidases"/>
    <property type="match status" value="1"/>
</dbReference>
<dbReference type="InterPro" id="IPR023042">
    <property type="entry name" value="Peptidase_M17_leu_NH2_pept"/>
</dbReference>
<feature type="binding site" evidence="8">
    <location>
        <position position="355"/>
    </location>
    <ligand>
        <name>Mn(2+)</name>
        <dbReference type="ChEBI" id="CHEBI:29035"/>
        <label>1</label>
    </ligand>
</feature>
<evidence type="ECO:0000259" key="9">
    <source>
        <dbReference type="PROSITE" id="PS00631"/>
    </source>
</evidence>
<feature type="binding site" evidence="8">
    <location>
        <position position="276"/>
    </location>
    <ligand>
        <name>Mn(2+)</name>
        <dbReference type="ChEBI" id="CHEBI:29035"/>
        <label>2</label>
    </ligand>
</feature>
<feature type="active site" evidence="8">
    <location>
        <position position="357"/>
    </location>
</feature>
<evidence type="ECO:0000313" key="11">
    <source>
        <dbReference type="Proteomes" id="UP000066014"/>
    </source>
</evidence>
<comment type="catalytic activity">
    <reaction evidence="2 8">
        <text>Release of an N-terminal amino acid, preferentially leucine, but not glutamic or aspartic acids.</text>
        <dbReference type="EC" id="3.4.11.10"/>
    </reaction>
</comment>
<feature type="binding site" evidence="8">
    <location>
        <position position="271"/>
    </location>
    <ligand>
        <name>Mn(2+)</name>
        <dbReference type="ChEBI" id="CHEBI:29035"/>
        <label>2</label>
    </ligand>
</feature>
<dbReference type="HOGENOM" id="CLU_013734_0_1_4"/>
<feature type="domain" description="Cytosol aminopeptidase" evidence="9">
    <location>
        <begin position="351"/>
        <end position="358"/>
    </location>
</feature>
<dbReference type="NCBIfam" id="NF002074">
    <property type="entry name" value="PRK00913.1-4"/>
    <property type="match status" value="1"/>
</dbReference>
<dbReference type="KEGG" id="cbab:SMCB_0301"/>
<dbReference type="HAMAP" id="MF_00181">
    <property type="entry name" value="Cytosol_peptidase_M17"/>
    <property type="match status" value="1"/>
</dbReference>
<feature type="active site" evidence="8">
    <location>
        <position position="283"/>
    </location>
</feature>
<evidence type="ECO:0000256" key="7">
    <source>
        <dbReference type="ARBA" id="ARBA00023211"/>
    </source>
</evidence>
<dbReference type="PANTHER" id="PTHR11963:SF23">
    <property type="entry name" value="CYTOSOL AMINOPEPTIDASE"/>
    <property type="match status" value="1"/>
</dbReference>
<evidence type="ECO:0000256" key="4">
    <source>
        <dbReference type="ARBA" id="ARBA00022438"/>
    </source>
</evidence>
<comment type="similarity">
    <text evidence="3 8">Belongs to the peptidase M17 family.</text>
</comment>
<feature type="binding site" evidence="8">
    <location>
        <position position="294"/>
    </location>
    <ligand>
        <name>Mn(2+)</name>
        <dbReference type="ChEBI" id="CHEBI:29035"/>
        <label>2</label>
    </ligand>
</feature>
<dbReference type="InterPro" id="IPR043472">
    <property type="entry name" value="Macro_dom-like"/>
</dbReference>
<feature type="binding site" evidence="8">
    <location>
        <position position="355"/>
    </location>
    <ligand>
        <name>Mn(2+)</name>
        <dbReference type="ChEBI" id="CHEBI:29035"/>
        <label>2</label>
    </ligand>
</feature>
<dbReference type="PANTHER" id="PTHR11963">
    <property type="entry name" value="LEUCINE AMINOPEPTIDASE-RELATED"/>
    <property type="match status" value="1"/>
</dbReference>
<name>A0A060NUE7_9BURK</name>
<evidence type="ECO:0000256" key="2">
    <source>
        <dbReference type="ARBA" id="ARBA00000967"/>
    </source>
</evidence>
<dbReference type="Pfam" id="PF00883">
    <property type="entry name" value="Peptidase_M17"/>
    <property type="match status" value="1"/>
</dbReference>
<dbReference type="RefSeq" id="WP_045534553.1">
    <property type="nucleotide sequence ID" value="NZ_AP014569.1"/>
</dbReference>
<dbReference type="Proteomes" id="UP000066014">
    <property type="component" value="Chromosome"/>
</dbReference>
<dbReference type="InterPro" id="IPR011356">
    <property type="entry name" value="Leucine_aapep/pepB"/>
</dbReference>
<keyword evidence="5 8" id="KW-0645">Protease</keyword>
<dbReference type="STRING" id="1458426.SMCB_0301"/>
<evidence type="ECO:0000256" key="1">
    <source>
        <dbReference type="ARBA" id="ARBA00000135"/>
    </source>
</evidence>
<dbReference type="GO" id="GO:0070006">
    <property type="term" value="F:metalloaminopeptidase activity"/>
    <property type="evidence" value="ECO:0007669"/>
    <property type="project" value="InterPro"/>
</dbReference>
<comment type="function">
    <text evidence="8">Presumably involved in the processing and regular turnover of intracellular proteins. Catalyzes the removal of unsubstituted N-terminal amino acids from various peptides.</text>
</comment>
<accession>A0A060NUE7</accession>
<organism evidence="10 11">
    <name type="scientific">Serpentinimonas maccroryi</name>
    <dbReference type="NCBI Taxonomy" id="1458426"/>
    <lineage>
        <taxon>Bacteria</taxon>
        <taxon>Pseudomonadati</taxon>
        <taxon>Pseudomonadota</taxon>
        <taxon>Betaproteobacteria</taxon>
        <taxon>Burkholderiales</taxon>
        <taxon>Comamonadaceae</taxon>
        <taxon>Serpentinimonas</taxon>
    </lineage>
</organism>